<evidence type="ECO:0000259" key="2">
    <source>
        <dbReference type="PROSITE" id="PS51462"/>
    </source>
</evidence>
<dbReference type="InterPro" id="IPR000086">
    <property type="entry name" value="NUDIX_hydrolase_dom"/>
</dbReference>
<dbReference type="FunFam" id="3.90.79.10:FF:000060">
    <property type="entry name" value="Nudix hydrolase 1"/>
    <property type="match status" value="1"/>
</dbReference>
<dbReference type="PANTHER" id="PTHR16099:SF5">
    <property type="entry name" value="NUCLEOTIDE TRIPHOSPHATE DIPHOSPHATASE NUDT15"/>
    <property type="match status" value="1"/>
</dbReference>
<name>A0A7S3DJF5_9EUKA</name>
<accession>A0A7S3DJF5</accession>
<reference evidence="3" key="1">
    <citation type="submission" date="2021-01" db="EMBL/GenBank/DDBJ databases">
        <authorList>
            <person name="Corre E."/>
            <person name="Pelletier E."/>
            <person name="Niang G."/>
            <person name="Scheremetjew M."/>
            <person name="Finn R."/>
            <person name="Kale V."/>
            <person name="Holt S."/>
            <person name="Cochrane G."/>
            <person name="Meng A."/>
            <person name="Brown T."/>
            <person name="Cohen L."/>
        </authorList>
    </citation>
    <scope>NUCLEOTIDE SEQUENCE</scope>
    <source>
        <strain evidence="3">NIES-2562</strain>
    </source>
</reference>
<dbReference type="PANTHER" id="PTHR16099">
    <property type="entry name" value="8-OXO-DGTP DIPHOSPHATES NUDT15"/>
    <property type="match status" value="1"/>
</dbReference>
<dbReference type="Pfam" id="PF00293">
    <property type="entry name" value="NUDIX"/>
    <property type="match status" value="1"/>
</dbReference>
<proteinExistence type="predicted"/>
<keyword evidence="1" id="KW-0378">Hydrolase</keyword>
<feature type="domain" description="Nudix hydrolase" evidence="2">
    <location>
        <begin position="4"/>
        <end position="138"/>
    </location>
</feature>
<dbReference type="GO" id="GO:0006203">
    <property type="term" value="P:dGTP catabolic process"/>
    <property type="evidence" value="ECO:0007669"/>
    <property type="project" value="TreeGrafter"/>
</dbReference>
<dbReference type="InterPro" id="IPR020084">
    <property type="entry name" value="NUDIX_hydrolase_CS"/>
</dbReference>
<dbReference type="InterPro" id="IPR015797">
    <property type="entry name" value="NUDIX_hydrolase-like_dom_sf"/>
</dbReference>
<dbReference type="PROSITE" id="PS51462">
    <property type="entry name" value="NUDIX"/>
    <property type="match status" value="1"/>
</dbReference>
<sequence>MAAHPRVGVAALVMNEEGKLLVGKRKGSHGSGTWQLPGGHLEHSEDWATTAMRELEEEAGLAISKEDFTFVSVTNDVFESESKHYITIFMAARAKKGSKPVVKEPHKCECWEWRYPHDIPKPWFLPLEHFISGLGFPPASPSSANHVETLALLRQSLQN</sequence>
<dbReference type="AlphaFoldDB" id="A0A7S3DJF5"/>
<evidence type="ECO:0000256" key="1">
    <source>
        <dbReference type="ARBA" id="ARBA00022801"/>
    </source>
</evidence>
<gene>
    <name evidence="3" type="ORF">PBIL07802_LOCUS22127</name>
</gene>
<protein>
    <recommendedName>
        <fullName evidence="2">Nudix hydrolase domain-containing protein</fullName>
    </recommendedName>
</protein>
<organism evidence="3">
    <name type="scientific">Palpitomonas bilix</name>
    <dbReference type="NCBI Taxonomy" id="652834"/>
    <lineage>
        <taxon>Eukaryota</taxon>
        <taxon>Eukaryota incertae sedis</taxon>
    </lineage>
</organism>
<dbReference type="GO" id="GO:0035539">
    <property type="term" value="F:8-oxo-7,8-dihydrodeoxyguanosine triphosphate pyrophosphatase activity"/>
    <property type="evidence" value="ECO:0007669"/>
    <property type="project" value="TreeGrafter"/>
</dbReference>
<dbReference type="SUPFAM" id="SSF55811">
    <property type="entry name" value="Nudix"/>
    <property type="match status" value="1"/>
</dbReference>
<dbReference type="CDD" id="cd04678">
    <property type="entry name" value="NUDIX_MTH2_Nudt15"/>
    <property type="match status" value="1"/>
</dbReference>
<evidence type="ECO:0000313" key="3">
    <source>
        <dbReference type="EMBL" id="CAE0259851.1"/>
    </source>
</evidence>
<dbReference type="PROSITE" id="PS00893">
    <property type="entry name" value="NUDIX_BOX"/>
    <property type="match status" value="1"/>
</dbReference>
<dbReference type="Gene3D" id="3.90.79.10">
    <property type="entry name" value="Nucleoside Triphosphate Pyrophosphohydrolase"/>
    <property type="match status" value="1"/>
</dbReference>
<dbReference type="GO" id="GO:0005829">
    <property type="term" value="C:cytosol"/>
    <property type="evidence" value="ECO:0007669"/>
    <property type="project" value="TreeGrafter"/>
</dbReference>
<dbReference type="EMBL" id="HBIB01034062">
    <property type="protein sequence ID" value="CAE0259851.1"/>
    <property type="molecule type" value="Transcribed_RNA"/>
</dbReference>